<keyword evidence="2" id="KW-0560">Oxidoreductase</keyword>
<dbReference type="PANTHER" id="PTHR13847:SF280">
    <property type="entry name" value="D-AMINO ACID DEHYDROGENASE"/>
    <property type="match status" value="1"/>
</dbReference>
<name>A0A328YVZ2_9BURK</name>
<dbReference type="NCBIfam" id="NF001933">
    <property type="entry name" value="PRK00711.1"/>
    <property type="match status" value="1"/>
</dbReference>
<comment type="similarity">
    <text evidence="1">Belongs to the DadA oxidoreductase family.</text>
</comment>
<dbReference type="GO" id="GO:0005737">
    <property type="term" value="C:cytoplasm"/>
    <property type="evidence" value="ECO:0007669"/>
    <property type="project" value="TreeGrafter"/>
</dbReference>
<dbReference type="SUPFAM" id="SSF54373">
    <property type="entry name" value="FAD-linked reductases, C-terminal domain"/>
    <property type="match status" value="1"/>
</dbReference>
<dbReference type="GO" id="GO:0005886">
    <property type="term" value="C:plasma membrane"/>
    <property type="evidence" value="ECO:0007669"/>
    <property type="project" value="TreeGrafter"/>
</dbReference>
<evidence type="ECO:0000313" key="5">
    <source>
        <dbReference type="Proteomes" id="UP000248856"/>
    </source>
</evidence>
<evidence type="ECO:0000256" key="2">
    <source>
        <dbReference type="ARBA" id="ARBA00023002"/>
    </source>
</evidence>
<protein>
    <submittedName>
        <fullName evidence="4">D-amino-acid dehydrogenase</fullName>
    </submittedName>
</protein>
<gene>
    <name evidence="4" type="ORF">AX018_103636</name>
</gene>
<evidence type="ECO:0000256" key="1">
    <source>
        <dbReference type="ARBA" id="ARBA00009410"/>
    </source>
</evidence>
<dbReference type="GO" id="GO:0055130">
    <property type="term" value="P:D-alanine catabolic process"/>
    <property type="evidence" value="ECO:0007669"/>
    <property type="project" value="TreeGrafter"/>
</dbReference>
<dbReference type="InterPro" id="IPR006076">
    <property type="entry name" value="FAD-dep_OxRdtase"/>
</dbReference>
<keyword evidence="5" id="KW-1185">Reference proteome</keyword>
<reference evidence="4 5" key="1">
    <citation type="submission" date="2018-06" db="EMBL/GenBank/DDBJ databases">
        <title>Genomic Encyclopedia of Archaeal and Bacterial Type Strains, Phase II (KMG-II): from individual species to whole genera.</title>
        <authorList>
            <person name="Goeker M."/>
        </authorList>
    </citation>
    <scope>NUCLEOTIDE SEQUENCE [LARGE SCALE GENOMIC DNA]</scope>
    <source>
        <strain evidence="4 5">CFPB 3232</strain>
    </source>
</reference>
<feature type="domain" description="FAD dependent oxidoreductase" evidence="3">
    <location>
        <begin position="2"/>
        <end position="406"/>
    </location>
</feature>
<sequence>MRVTVLGAGLLGTTSAYFLQQLGHEVTVIDRQAAPGAETSFANGGQISVSHAEPWANPGAPLKVLKWLGREDAPLLLRLRADPGLWRWGLAFLRECTPARTRHNIGQIVRLGTYSRETLQQLRRDLGLDYAQRTQGILHFYTDAREFDAALAPAEQMRQLGCERRVVSADEAVRIEPALAHIRPRLAGATYTAADESGDAHAFTRELALRAGQAGVHFRFGCHATALRAAGGRIDHVEITDAEGRFERVEADAYVLAMGSFSPLLAAPLGLRLPIYPAKGYSVTLPVRDPMAAYEVSLTDDEHKLVFSRYTGAQGDRMRIAGTAELGGYGRDLNRVRCEAIMRRVEQLFPGAGDMDQAQFWTGLRPATPGNVPLIGRTKLPNLFLNTGHGTLGWTHACGSGRSIARIVSGLAPEVDFAFTGLERGGRAALAAA</sequence>
<accession>A0A328YVZ2</accession>
<dbReference type="RefSeq" id="WP_111879338.1">
    <property type="nucleotide sequence ID" value="NZ_CBCSGC010000024.1"/>
</dbReference>
<evidence type="ECO:0000259" key="3">
    <source>
        <dbReference type="Pfam" id="PF01266"/>
    </source>
</evidence>
<dbReference type="SUPFAM" id="SSF51905">
    <property type="entry name" value="FAD/NAD(P)-binding domain"/>
    <property type="match status" value="1"/>
</dbReference>
<dbReference type="EMBL" id="QLTA01000036">
    <property type="protein sequence ID" value="RAR77554.1"/>
    <property type="molecule type" value="Genomic_DNA"/>
</dbReference>
<dbReference type="Gene3D" id="3.50.50.60">
    <property type="entry name" value="FAD/NAD(P)-binding domain"/>
    <property type="match status" value="2"/>
</dbReference>
<dbReference type="Gene3D" id="3.30.9.10">
    <property type="entry name" value="D-Amino Acid Oxidase, subunit A, domain 2"/>
    <property type="match status" value="1"/>
</dbReference>
<organism evidence="4 5">
    <name type="scientific">Paracidovorax anthurii</name>
    <dbReference type="NCBI Taxonomy" id="78229"/>
    <lineage>
        <taxon>Bacteria</taxon>
        <taxon>Pseudomonadati</taxon>
        <taxon>Pseudomonadota</taxon>
        <taxon>Betaproteobacteria</taxon>
        <taxon>Burkholderiales</taxon>
        <taxon>Comamonadaceae</taxon>
        <taxon>Paracidovorax</taxon>
    </lineage>
</organism>
<evidence type="ECO:0000313" key="4">
    <source>
        <dbReference type="EMBL" id="RAR77554.1"/>
    </source>
</evidence>
<dbReference type="InterPro" id="IPR036188">
    <property type="entry name" value="FAD/NAD-bd_sf"/>
</dbReference>
<proteinExistence type="inferred from homology"/>
<dbReference type="GO" id="GO:0008718">
    <property type="term" value="F:D-amino-acid dehydrogenase activity"/>
    <property type="evidence" value="ECO:0007669"/>
    <property type="project" value="TreeGrafter"/>
</dbReference>
<comment type="caution">
    <text evidence="4">The sequence shown here is derived from an EMBL/GenBank/DDBJ whole genome shotgun (WGS) entry which is preliminary data.</text>
</comment>
<dbReference type="Pfam" id="PF01266">
    <property type="entry name" value="DAO"/>
    <property type="match status" value="1"/>
</dbReference>
<dbReference type="PANTHER" id="PTHR13847">
    <property type="entry name" value="SARCOSINE DEHYDROGENASE-RELATED"/>
    <property type="match status" value="1"/>
</dbReference>
<dbReference type="AlphaFoldDB" id="A0A328YVZ2"/>
<dbReference type="Proteomes" id="UP000248856">
    <property type="component" value="Unassembled WGS sequence"/>
</dbReference>
<dbReference type="OrthoDB" id="18526at2"/>